<dbReference type="Gene3D" id="1.10.3110.10">
    <property type="entry name" value="protoporphyrinogen ix oxidase, domain 3"/>
    <property type="match status" value="1"/>
</dbReference>
<keyword evidence="6 13" id="KW-0285">Flavoprotein</keyword>
<keyword evidence="16" id="KW-1185">Reference proteome</keyword>
<protein>
    <recommendedName>
        <fullName evidence="5 13">Protoporphyrinogen oxidase</fullName>
        <ecNumber evidence="5 13">1.3.3.4</ecNumber>
    </recommendedName>
</protein>
<evidence type="ECO:0000256" key="1">
    <source>
        <dbReference type="ARBA" id="ARBA00002600"/>
    </source>
</evidence>
<gene>
    <name evidence="15" type="ORF">CICLE_v10014964mg</name>
</gene>
<dbReference type="Gene3D" id="3.50.50.60">
    <property type="entry name" value="FAD/NAD(P)-binding domain"/>
    <property type="match status" value="1"/>
</dbReference>
<reference evidence="15 16" key="1">
    <citation type="submission" date="2013-10" db="EMBL/GenBank/DDBJ databases">
        <authorList>
            <consortium name="International Citrus Genome Consortium"/>
            <person name="Jenkins J."/>
            <person name="Schmutz J."/>
            <person name="Prochnik S."/>
            <person name="Rokhsar D."/>
            <person name="Gmitter F."/>
            <person name="Ollitrault P."/>
            <person name="Machado M."/>
            <person name="Talon M."/>
            <person name="Wincker P."/>
            <person name="Jaillon O."/>
            <person name="Morgante M."/>
        </authorList>
    </citation>
    <scope>NUCLEOTIDE SEQUENCE</scope>
    <source>
        <strain evidence="16">cv. Clemenules</strain>
    </source>
</reference>
<evidence type="ECO:0000256" key="2">
    <source>
        <dbReference type="ARBA" id="ARBA00004173"/>
    </source>
</evidence>
<proteinExistence type="inferred from homology"/>
<comment type="function">
    <text evidence="1 13">Catalyzes the 6-electron oxidation of protoporphyrinogen-IX to form protoporphyrin-IX.</text>
</comment>
<dbReference type="InterPro" id="IPR004572">
    <property type="entry name" value="Protoporphyrinogen_oxidase"/>
</dbReference>
<organism evidence="15 16">
    <name type="scientific">Citrus clementina</name>
    <name type="common">Clementine</name>
    <name type="synonym">Citrus deliciosa x Citrus sinensis</name>
    <dbReference type="NCBI Taxonomy" id="85681"/>
    <lineage>
        <taxon>Eukaryota</taxon>
        <taxon>Viridiplantae</taxon>
        <taxon>Streptophyta</taxon>
        <taxon>Embryophyta</taxon>
        <taxon>Tracheophyta</taxon>
        <taxon>Spermatophyta</taxon>
        <taxon>Magnoliopsida</taxon>
        <taxon>eudicotyledons</taxon>
        <taxon>Gunneridae</taxon>
        <taxon>Pentapetalae</taxon>
        <taxon>rosids</taxon>
        <taxon>malvids</taxon>
        <taxon>Sapindales</taxon>
        <taxon>Rutaceae</taxon>
        <taxon>Aurantioideae</taxon>
        <taxon>Citrus</taxon>
    </lineage>
</organism>
<dbReference type="PANTHER" id="PTHR42923">
    <property type="entry name" value="PROTOPORPHYRINOGEN OXIDASE"/>
    <property type="match status" value="1"/>
</dbReference>
<keyword evidence="11 13" id="KW-0627">Porphyrin biosynthesis</keyword>
<evidence type="ECO:0000256" key="7">
    <source>
        <dbReference type="ARBA" id="ARBA00022827"/>
    </source>
</evidence>
<comment type="cofactor">
    <cofactor evidence="13">
        <name>FAD</name>
        <dbReference type="ChEBI" id="CHEBI:57692"/>
    </cofactor>
    <text evidence="13">Binds 1 FAD per subunit.</text>
</comment>
<dbReference type="GO" id="GO:0005739">
    <property type="term" value="C:mitochondrion"/>
    <property type="evidence" value="ECO:0007669"/>
    <property type="project" value="UniProtKB-SubCell"/>
</dbReference>
<keyword evidence="8 13" id="KW-0560">Oxidoreductase</keyword>
<comment type="subcellular location">
    <subcellularLocation>
        <location evidence="2">Mitochondrion</location>
    </subcellularLocation>
    <subcellularLocation>
        <location evidence="13">Plastid</location>
        <location evidence="13">Chloroplast</location>
    </subcellularLocation>
</comment>
<dbReference type="GO" id="GO:0009534">
    <property type="term" value="C:chloroplast thylakoid"/>
    <property type="evidence" value="ECO:0007669"/>
    <property type="project" value="TreeGrafter"/>
</dbReference>
<dbReference type="NCBIfam" id="TIGR00562">
    <property type="entry name" value="proto_IX_ox"/>
    <property type="match status" value="1"/>
</dbReference>
<keyword evidence="9" id="KW-0496">Mitochondrion</keyword>
<dbReference type="GO" id="GO:0004729">
    <property type="term" value="F:oxygen-dependent protoporphyrinogen oxidase activity"/>
    <property type="evidence" value="ECO:0007669"/>
    <property type="project" value="UniProtKB-UniRule"/>
</dbReference>
<dbReference type="KEGG" id="cic:CICLE_v10014964mg"/>
<keyword evidence="7 13" id="KW-0274">FAD</keyword>
<dbReference type="AlphaFoldDB" id="V4UDK6"/>
<dbReference type="SUPFAM" id="SSF54373">
    <property type="entry name" value="FAD-linked reductases, C-terminal domain"/>
    <property type="match status" value="1"/>
</dbReference>
<evidence type="ECO:0000256" key="10">
    <source>
        <dbReference type="ARBA" id="ARBA00023133"/>
    </source>
</evidence>
<comment type="catalytic activity">
    <reaction evidence="12 13">
        <text>protoporphyrinogen IX + 3 O2 = protoporphyrin IX + 3 H2O2</text>
        <dbReference type="Rhea" id="RHEA:25576"/>
        <dbReference type="ChEBI" id="CHEBI:15379"/>
        <dbReference type="ChEBI" id="CHEBI:16240"/>
        <dbReference type="ChEBI" id="CHEBI:57306"/>
        <dbReference type="ChEBI" id="CHEBI:57307"/>
        <dbReference type="EC" id="1.3.3.4"/>
    </reaction>
</comment>
<dbReference type="EMBL" id="KI536312">
    <property type="protein sequence ID" value="ESR60356.1"/>
    <property type="molecule type" value="Genomic_DNA"/>
</dbReference>
<dbReference type="Gramene" id="ESR60356">
    <property type="protein sequence ID" value="ESR60356"/>
    <property type="gene ID" value="CICLE_v10014964mg"/>
</dbReference>
<dbReference type="PANTHER" id="PTHR42923:SF44">
    <property type="entry name" value="PROTOPORPHYRINOGEN OXIDASE 2, CHLOROPLASTIC_MITOCHONDRIAL"/>
    <property type="match status" value="1"/>
</dbReference>
<comment type="pathway">
    <text evidence="3 13">Porphyrin-containing compound metabolism; protoporphyrin-IX biosynthesis; protoporphyrin-IX from protoporphyrinogen-IX: step 1/1.</text>
</comment>
<dbReference type="Pfam" id="PF01593">
    <property type="entry name" value="Amino_oxidase"/>
    <property type="match status" value="1"/>
</dbReference>
<evidence type="ECO:0000256" key="4">
    <source>
        <dbReference type="ARBA" id="ARBA00010551"/>
    </source>
</evidence>
<dbReference type="PRINTS" id="PR00419">
    <property type="entry name" value="ADXRDTASE"/>
</dbReference>
<evidence type="ECO:0000256" key="5">
    <source>
        <dbReference type="ARBA" id="ARBA00012867"/>
    </source>
</evidence>
<feature type="domain" description="Amine oxidase" evidence="14">
    <location>
        <begin position="23"/>
        <end position="491"/>
    </location>
</feature>
<dbReference type="InterPro" id="IPR002937">
    <property type="entry name" value="Amino_oxidase"/>
</dbReference>
<evidence type="ECO:0000256" key="9">
    <source>
        <dbReference type="ARBA" id="ARBA00023128"/>
    </source>
</evidence>
<evidence type="ECO:0000313" key="15">
    <source>
        <dbReference type="EMBL" id="ESR60356.1"/>
    </source>
</evidence>
<keyword evidence="10 13" id="KW-0350">Heme biosynthesis</keyword>
<sequence length="509" mass="55917">MTNKWRVDFSGSAKRVAVVGAGVSGLAAAYKLKSNGVNVMVFEADERAGGKLRSISKDGLIWDEGANTMTESEMEVKGLLDDLGIREKQQFPISQYKRYVVRNGVPFLIPTNPIALITSNFLSAQSKFQIILEPFLWKKSDSAKVSAEDAKESVGGFFQRHFGREVVDFLIDPFVAGTSAADPESLVMRHSFPELWNLEKRYGSVIAGAIKSKFSARKEKSAEAKGSSEKKHRQRGSFSFLGGMQTLTDALCKALGKDEVCLKSKVLSLSYSHDGKSALENWSLSSSNQDKQSQGLSFDAVIMTASLCNVKEMKITKGGNLFPLDFLPEVIYMPLSVFITAFKKENVGKPLQGFGVLVPSKEQQNGLKTLGTLFSSMMFPDRAPKDLFLYTTFVGGSRNKELAKASTDELKQIVTSDLRQLLGVEGEPTFVNHFFWSKAFPLYGRDYDSVLEAIEKMEKNLPGFFYAGNHKGGLSVGKSIASGCKAAELVISYLENSSDDKMLKEGSSK</sequence>
<dbReference type="Proteomes" id="UP000030687">
    <property type="component" value="Unassembled WGS sequence"/>
</dbReference>
<comment type="similarity">
    <text evidence="4 13">Belongs to the protoporphyrinogen/coproporphyrinogen oxidase family. Protoporphyrinogen oxidase subfamily.</text>
</comment>
<accession>V4UDK6</accession>
<name>V4UDK6_CITCL</name>
<evidence type="ECO:0000256" key="12">
    <source>
        <dbReference type="ARBA" id="ARBA00047554"/>
    </source>
</evidence>
<evidence type="ECO:0000256" key="11">
    <source>
        <dbReference type="ARBA" id="ARBA00023244"/>
    </source>
</evidence>
<evidence type="ECO:0000259" key="14">
    <source>
        <dbReference type="Pfam" id="PF01593"/>
    </source>
</evidence>
<dbReference type="GO" id="GO:0006782">
    <property type="term" value="P:protoporphyrinogen IX biosynthetic process"/>
    <property type="evidence" value="ECO:0007669"/>
    <property type="project" value="UniProtKB-UniRule"/>
</dbReference>
<evidence type="ECO:0000256" key="3">
    <source>
        <dbReference type="ARBA" id="ARBA00005073"/>
    </source>
</evidence>
<evidence type="ECO:0000256" key="8">
    <source>
        <dbReference type="ARBA" id="ARBA00023002"/>
    </source>
</evidence>
<evidence type="ECO:0000313" key="16">
    <source>
        <dbReference type="Proteomes" id="UP000030687"/>
    </source>
</evidence>
<dbReference type="SUPFAM" id="SSF51905">
    <property type="entry name" value="FAD/NAD(P)-binding domain"/>
    <property type="match status" value="1"/>
</dbReference>
<dbReference type="UniPathway" id="UPA00251">
    <property type="reaction ID" value="UER00324"/>
</dbReference>
<dbReference type="EC" id="1.3.3.4" evidence="5 13"/>
<evidence type="ECO:0000256" key="6">
    <source>
        <dbReference type="ARBA" id="ARBA00022630"/>
    </source>
</evidence>
<dbReference type="InterPro" id="IPR036188">
    <property type="entry name" value="FAD/NAD-bd_sf"/>
</dbReference>
<evidence type="ECO:0000256" key="13">
    <source>
        <dbReference type="RuleBase" id="RU367069"/>
    </source>
</evidence>
<dbReference type="Gene3D" id="3.90.660.20">
    <property type="entry name" value="Protoporphyrinogen oxidase, mitochondrial, domain 2"/>
    <property type="match status" value="1"/>
</dbReference>
<dbReference type="InterPro" id="IPR050464">
    <property type="entry name" value="Zeta_carotene_desat/Oxidored"/>
</dbReference>
<dbReference type="FunFam" id="1.10.3110.10:FF:000003">
    <property type="entry name" value="Protoporphyrinogen oxidase"/>
    <property type="match status" value="1"/>
</dbReference>